<evidence type="ECO:0000313" key="3">
    <source>
        <dbReference type="Proteomes" id="UP000219689"/>
    </source>
</evidence>
<feature type="region of interest" description="Disordered" evidence="1">
    <location>
        <begin position="1"/>
        <end position="51"/>
    </location>
</feature>
<dbReference type="PANTHER" id="PTHR30121:SF6">
    <property type="entry name" value="SLR6007 PROTEIN"/>
    <property type="match status" value="1"/>
</dbReference>
<feature type="compositionally biased region" description="Polar residues" evidence="1">
    <location>
        <begin position="941"/>
        <end position="952"/>
    </location>
</feature>
<dbReference type="InterPro" id="IPR051162">
    <property type="entry name" value="T4SS_component"/>
</dbReference>
<comment type="caution">
    <text evidence="2">The sequence shown here is derived from an EMBL/GenBank/DDBJ whole genome shotgun (WGS) entry which is preliminary data.</text>
</comment>
<dbReference type="EMBL" id="NXNI01000001">
    <property type="protein sequence ID" value="PCR90501.1"/>
    <property type="molecule type" value="Genomic_DNA"/>
</dbReference>
<feature type="region of interest" description="Disordered" evidence="1">
    <location>
        <begin position="700"/>
        <end position="722"/>
    </location>
</feature>
<name>A0A2A5QUH6_9EURY</name>
<accession>A0A2A5QUH6</accession>
<feature type="compositionally biased region" description="Polar residues" evidence="1">
    <location>
        <begin position="13"/>
        <end position="36"/>
    </location>
</feature>
<proteinExistence type="predicted"/>
<protein>
    <recommendedName>
        <fullName evidence="4">ATP-binding protein</fullName>
    </recommendedName>
</protein>
<dbReference type="PANTHER" id="PTHR30121">
    <property type="entry name" value="UNCHARACTERIZED PROTEIN YJGR-RELATED"/>
    <property type="match status" value="1"/>
</dbReference>
<dbReference type="Gene3D" id="3.40.50.300">
    <property type="entry name" value="P-loop containing nucleotide triphosphate hydrolases"/>
    <property type="match status" value="2"/>
</dbReference>
<evidence type="ECO:0000313" key="2">
    <source>
        <dbReference type="EMBL" id="PCR90501.1"/>
    </source>
</evidence>
<dbReference type="Proteomes" id="UP000219689">
    <property type="component" value="Unassembled WGS sequence"/>
</dbReference>
<dbReference type="SUPFAM" id="SSF52540">
    <property type="entry name" value="P-loop containing nucleoside triphosphate hydrolases"/>
    <property type="match status" value="1"/>
</dbReference>
<organism evidence="2 3">
    <name type="scientific">Natrinema ejinorense</name>
    <dbReference type="NCBI Taxonomy" id="373386"/>
    <lineage>
        <taxon>Archaea</taxon>
        <taxon>Methanobacteriati</taxon>
        <taxon>Methanobacteriota</taxon>
        <taxon>Stenosarchaea group</taxon>
        <taxon>Halobacteria</taxon>
        <taxon>Halobacteriales</taxon>
        <taxon>Natrialbaceae</taxon>
        <taxon>Natrinema</taxon>
    </lineage>
</organism>
<sequence>MPTEKDATPIPEEQTTISLENSSSTTLKNDTSSDSSPEICDETTGVHTESPSYKPRAYIEIRPSTKPLNATAVSQATSLLYESLRELSHSSVWSALRNGTQQPIVEWLLVADGQSDTSIRYLVGTTHDSFLDELEAILRTWFPDTYELTRVEWHPRQIEASCSVSIGNERSTPSIAGDSKVPEIQTQPYVAGVEYRATTDIRQDWQTSLATFDEITDRSSQPRSTEDESKSRRVPLAMLVETLCDSAVPIVYQVVCRPIGDQRATADQYRYDLERSLVTPADRVFGFIFPNADEKLETTDLSPAYRDRLADLETRDLQRMFCLSARAVAFADESRNPEQADAIVRSLASVFGHLSGPYHTIRGHVITDSDLHTGICPPASRLFEEIRDRTCPEPTYETVGSRLPWKTPESAGIVVSLDELPGFCLIDGVGLTPTGQRALGARQSERTGLPLPSPADLERYTGVGQALCMPLTDDRQPYKNPFVLPPSLQDRHLFVVGDTGSGKSVLTAGAMLSNVGATDGPEILFDYKGGGTAEEYLRAHYVAHGSLENVRYFDLTKLLPALSIFDIRSLLDAGLSREEARSRIAGHYEEILAGLMGEEQYYGATESTKAIRNHLRALFDPIHGSDIVSHKDLYRALQRTLGDRTPPPTSDDRLTEYFAGLLERDRDVFNMVLGGAVARVEMIATDDRLAPLFDHVPAVHDAEDETGGERASSRDETADDQTSPHFDFIDVINDDVVIIFDFGGMEERIKRALTLVFLSNLWTALKARSESPERSETPLLVNLYLEEAKDVVATQLVDTLLSQGRSFGLSLMLGVQFPSQLDSPDPSNHTYEEALNEIGTFVVGNVSIEDDLAKALATDDVPPKKVARRLAAIRHGEWLIRPAAAFGSPVPRPFLGRSLPAPDGHPVSDAPLDDESAQTFEAAFELTELETWNESGLDYETTPSGRGQTGNENGPGEGDETGEESLYVGSLLPHTKRLPDCVSYDESIHALCCDSCANRYDPTIDGMKRAIDCCHTLTDVDSDDIPVCEINLKLTPEERAATEWSDRQLLFLQTVYNAQQLRYDPLEYDLLYDSMLRLQEYVGIEPDEISPLLEADLLRHDTDHPHRLYTVSSDGRSVIGESYRKGVDYGHGIGDLDESSEHVFGIEVTRHYLEEAYAENPDSSVSEIIPYYELDDQHRLDLAGVTSDGEIIVTAEVERINHDTRRAVPEDFDKMAACEPEAAIWVVMKQADGHKILSALNAPLEGTPRVEKTYAETTPPQQFRIDTPGMTAVYPAEWLRDHSPEPDTV</sequence>
<feature type="compositionally biased region" description="Basic and acidic residues" evidence="1">
    <location>
        <begin position="700"/>
        <end position="716"/>
    </location>
</feature>
<keyword evidence="3" id="KW-1185">Reference proteome</keyword>
<gene>
    <name evidence="2" type="ORF">CP557_08200</name>
</gene>
<reference evidence="2 3" key="1">
    <citation type="submission" date="2017-09" db="EMBL/GenBank/DDBJ databases">
        <title>Genome sequences of Natrinema ejinorence JCM 13890T.</title>
        <authorList>
            <person name="Roh S.W."/>
            <person name="Kim Y.B."/>
            <person name="Kim J.Y."/>
        </authorList>
    </citation>
    <scope>NUCLEOTIDE SEQUENCE [LARGE SCALE GENOMIC DNA]</scope>
    <source>
        <strain evidence="2 3">JCM 13890</strain>
    </source>
</reference>
<feature type="region of interest" description="Disordered" evidence="1">
    <location>
        <begin position="936"/>
        <end position="963"/>
    </location>
</feature>
<evidence type="ECO:0000256" key="1">
    <source>
        <dbReference type="SAM" id="MobiDB-lite"/>
    </source>
</evidence>
<dbReference type="CDD" id="cd01127">
    <property type="entry name" value="TrwB_TraG_TraD_VirD4"/>
    <property type="match status" value="1"/>
</dbReference>
<dbReference type="InterPro" id="IPR027417">
    <property type="entry name" value="P-loop_NTPase"/>
</dbReference>
<evidence type="ECO:0008006" key="4">
    <source>
        <dbReference type="Google" id="ProtNLM"/>
    </source>
</evidence>